<dbReference type="Proteomes" id="UP000028045">
    <property type="component" value="Unassembled WGS sequence"/>
</dbReference>
<keyword evidence="8" id="KW-1185">Reference proteome</keyword>
<feature type="transmembrane region" description="Helical" evidence="6">
    <location>
        <begin position="461"/>
        <end position="485"/>
    </location>
</feature>
<evidence type="ECO:0000256" key="1">
    <source>
        <dbReference type="ARBA" id="ARBA00004141"/>
    </source>
</evidence>
<keyword evidence="3 6" id="KW-1133">Transmembrane helix</keyword>
<sequence length="564" mass="64292">MATAQANIIPYVEDTPTGGPLSPTRTSPNFSSYLEYIDALSQILPRTRCFDWLYAFLSNLPAYEAPNAGQPNTRVLVADATDAGWRMSKDITEQLLGDDAGVNLRIIVVECEYMAWIDRAIVDMVALFYDINPVYLWGVFSRNRVDLDYSLPILFPLTPVPFDSPDYDSVGLSALELIHTNQRQEDQFTFNLPSMSGIMVQDRIGGIPTVLIFSKERAKRGIESILAHHASKNIVSSQKSSQQHQLIPDLSWDIDVFEDLLCRSKKSWVEKAIKNPSEALFLYHSLVLHTFAQTVAFQRMFLVRPGEYPQAPEVAYLETNQFETSISLAYLETKRHAQTVGLLDAAEVIRTLAVFERMLTIMGKHKDHYEKHMQSQMATYSLAESRKSIEMSDSVKLLTQLAFIFIPLTFSATVFGINVQEFGTGELPISAFIVTAIIVTASSMLLWWFGGKILSKRFRRFLLFTLQFSLLSPRGAFVFLTFVIFGKHRTTNGKGLDGLSGLAWLELWVTEDFMFPSHRFFTPARFTNSEVWMRRLSPFADFVNTRDWKTNYAIKRWYHHILGR</sequence>
<keyword evidence="4 6" id="KW-0472">Membrane</keyword>
<reference evidence="7 8" key="1">
    <citation type="journal article" date="2014" name="BMC Genomics">
        <title>Comparative genome sequencing reveals chemotype-specific gene clusters in the toxigenic black mold Stachybotrys.</title>
        <authorList>
            <person name="Semeiks J."/>
            <person name="Borek D."/>
            <person name="Otwinowski Z."/>
            <person name="Grishin N.V."/>
        </authorList>
    </citation>
    <scope>NUCLEOTIDE SEQUENCE [LARGE SCALE GENOMIC DNA]</scope>
    <source>
        <strain evidence="8">CBS 109288 / IBT 7711</strain>
    </source>
</reference>
<dbReference type="Pfam" id="PF01544">
    <property type="entry name" value="CorA"/>
    <property type="match status" value="1"/>
</dbReference>
<accession>A0A084BC97</accession>
<feature type="transmembrane region" description="Helical" evidence="6">
    <location>
        <begin position="397"/>
        <end position="417"/>
    </location>
</feature>
<evidence type="ECO:0000256" key="4">
    <source>
        <dbReference type="ARBA" id="ARBA00023136"/>
    </source>
</evidence>
<comment type="subcellular location">
    <subcellularLocation>
        <location evidence="1">Membrane</location>
        <topology evidence="1">Multi-pass membrane protein</topology>
    </subcellularLocation>
</comment>
<feature type="region of interest" description="Disordered" evidence="5">
    <location>
        <begin position="1"/>
        <end position="23"/>
    </location>
</feature>
<dbReference type="Gene3D" id="1.20.58.340">
    <property type="entry name" value="Magnesium transport protein CorA, transmembrane region"/>
    <property type="match status" value="1"/>
</dbReference>
<name>A0A084BC97_STACB</name>
<evidence type="ECO:0000256" key="5">
    <source>
        <dbReference type="SAM" id="MobiDB-lite"/>
    </source>
</evidence>
<dbReference type="GO" id="GO:0046873">
    <property type="term" value="F:metal ion transmembrane transporter activity"/>
    <property type="evidence" value="ECO:0007669"/>
    <property type="project" value="InterPro"/>
</dbReference>
<dbReference type="AlphaFoldDB" id="A0A084BC97"/>
<dbReference type="EMBL" id="KL647400">
    <property type="protein sequence ID" value="KEY75176.1"/>
    <property type="molecule type" value="Genomic_DNA"/>
</dbReference>
<keyword evidence="2 6" id="KW-0812">Transmembrane</keyword>
<dbReference type="InterPro" id="IPR002523">
    <property type="entry name" value="MgTranspt_CorA/ZnTranspt_ZntB"/>
</dbReference>
<evidence type="ECO:0000256" key="3">
    <source>
        <dbReference type="ARBA" id="ARBA00022989"/>
    </source>
</evidence>
<organism evidence="7 8">
    <name type="scientific">Stachybotrys chartarum (strain CBS 109288 / IBT 7711)</name>
    <name type="common">Toxic black mold</name>
    <name type="synonym">Stilbospora chartarum</name>
    <dbReference type="NCBI Taxonomy" id="1280523"/>
    <lineage>
        <taxon>Eukaryota</taxon>
        <taxon>Fungi</taxon>
        <taxon>Dikarya</taxon>
        <taxon>Ascomycota</taxon>
        <taxon>Pezizomycotina</taxon>
        <taxon>Sordariomycetes</taxon>
        <taxon>Hypocreomycetidae</taxon>
        <taxon>Hypocreales</taxon>
        <taxon>Stachybotryaceae</taxon>
        <taxon>Stachybotrys</taxon>
    </lineage>
</organism>
<proteinExistence type="predicted"/>
<dbReference type="SUPFAM" id="SSF144083">
    <property type="entry name" value="Magnesium transport protein CorA, transmembrane region"/>
    <property type="match status" value="1"/>
</dbReference>
<gene>
    <name evidence="7" type="ORF">S7711_10490</name>
</gene>
<protein>
    <submittedName>
        <fullName evidence="7">Uncharacterized protein</fullName>
    </submittedName>
</protein>
<dbReference type="InterPro" id="IPR045863">
    <property type="entry name" value="CorA_TM1_TM2"/>
</dbReference>
<evidence type="ECO:0000256" key="2">
    <source>
        <dbReference type="ARBA" id="ARBA00022692"/>
    </source>
</evidence>
<evidence type="ECO:0000256" key="6">
    <source>
        <dbReference type="SAM" id="Phobius"/>
    </source>
</evidence>
<evidence type="ECO:0000313" key="8">
    <source>
        <dbReference type="Proteomes" id="UP000028045"/>
    </source>
</evidence>
<evidence type="ECO:0000313" key="7">
    <source>
        <dbReference type="EMBL" id="KEY75176.1"/>
    </source>
</evidence>
<dbReference type="HOGENOM" id="CLU_490046_0_0_1"/>
<feature type="transmembrane region" description="Helical" evidence="6">
    <location>
        <begin position="429"/>
        <end position="449"/>
    </location>
</feature>
<dbReference type="GO" id="GO:0016020">
    <property type="term" value="C:membrane"/>
    <property type="evidence" value="ECO:0007669"/>
    <property type="project" value="UniProtKB-SubCell"/>
</dbReference>